<dbReference type="InterPro" id="IPR025391">
    <property type="entry name" value="DUF4123"/>
</dbReference>
<dbReference type="OrthoDB" id="6431152at2"/>
<gene>
    <name evidence="2" type="ORF">BCF46_3109</name>
</gene>
<protein>
    <submittedName>
        <fullName evidence="2">Uncharacterized protein DUF4123</fullName>
    </submittedName>
</protein>
<dbReference type="EMBL" id="RCCE01000005">
    <property type="protein sequence ID" value="RLJ41317.1"/>
    <property type="molecule type" value="Genomic_DNA"/>
</dbReference>
<reference evidence="2 3" key="1">
    <citation type="submission" date="2018-10" db="EMBL/GenBank/DDBJ databases">
        <title>Genomic Encyclopedia of Archaeal and Bacterial Type Strains, Phase II (KMG-II): from individual species to whole genera.</title>
        <authorList>
            <person name="Goeker M."/>
        </authorList>
    </citation>
    <scope>NUCLEOTIDE SEQUENCE [LARGE SCALE GENOMIC DNA]</scope>
    <source>
        <strain evidence="2 3">DSM 29466</strain>
    </source>
</reference>
<dbReference type="AlphaFoldDB" id="A0A497VGH5"/>
<dbReference type="Proteomes" id="UP000269157">
    <property type="component" value="Unassembled WGS sequence"/>
</dbReference>
<organism evidence="2 3">
    <name type="scientific">Litoreibacter meonggei</name>
    <dbReference type="NCBI Taxonomy" id="1049199"/>
    <lineage>
        <taxon>Bacteria</taxon>
        <taxon>Pseudomonadati</taxon>
        <taxon>Pseudomonadota</taxon>
        <taxon>Alphaproteobacteria</taxon>
        <taxon>Rhodobacterales</taxon>
        <taxon>Roseobacteraceae</taxon>
        <taxon>Litoreibacter</taxon>
    </lineage>
</organism>
<proteinExistence type="predicted"/>
<comment type="caution">
    <text evidence="2">The sequence shown here is derived from an EMBL/GenBank/DDBJ whole genome shotgun (WGS) entry which is preliminary data.</text>
</comment>
<dbReference type="Pfam" id="PF13503">
    <property type="entry name" value="DUF4123"/>
    <property type="match status" value="1"/>
</dbReference>
<accession>A0A497VGH5</accession>
<keyword evidence="3" id="KW-1185">Reference proteome</keyword>
<evidence type="ECO:0000259" key="1">
    <source>
        <dbReference type="Pfam" id="PF13503"/>
    </source>
</evidence>
<feature type="domain" description="DUF4123" evidence="1">
    <location>
        <begin position="130"/>
        <end position="255"/>
    </location>
</feature>
<dbReference type="RefSeq" id="WP_121026182.1">
    <property type="nucleotide sequence ID" value="NZ_RCCE01000005.1"/>
</dbReference>
<evidence type="ECO:0000313" key="3">
    <source>
        <dbReference type="Proteomes" id="UP000269157"/>
    </source>
</evidence>
<sequence>MRNASVFVFQLDCEKDGLTYHRMAVASGPSQTPAQNAAEALCQSLGQTVTGATATPLNKAGLSAAREMATTLTEDTNAALGPDYFARVEDCDSTRPFAARTLEMSPLDGSTDDIVPEEFTPFLFDDAGTYALLDGALIMGLPERLEASGLPFACLYDGDAAEEFADSAPYIVQLAPDATLTRALFSKFKKDGIQRGFWADEAGIIVQSPASLRALRRHFRRFTYLEGEHGKRVFFRFYAPVTLRALIANMEPEDLADFGKGITRFVCPGKPAGAFILERS</sequence>
<evidence type="ECO:0000313" key="2">
    <source>
        <dbReference type="EMBL" id="RLJ41317.1"/>
    </source>
</evidence>
<name>A0A497VGH5_9RHOB</name>